<dbReference type="EMBL" id="BAAACA010000009">
    <property type="protein sequence ID" value="GAA0587370.1"/>
    <property type="molecule type" value="Genomic_DNA"/>
</dbReference>
<proteinExistence type="predicted"/>
<dbReference type="SUPFAM" id="SSF52309">
    <property type="entry name" value="N-(deoxy)ribosyltransferase-like"/>
    <property type="match status" value="1"/>
</dbReference>
<sequence>MSDTVSGGAPGAGLVDLSGLRVFVGGPIQHALGPDGLDHTLGHDIFHRPLRDTIQAVVSAVTEAGATVFSAHVVEKFGLETPHFSPEDVSVRDLDWMRRCDVFVPVLPADADGGLLRTDGTHIELGWASALGRPIVMVAPLPVPAKASHLLRGLPSVADVSTVDLAELRRSGPGELLLRLGKVGRDTVVTP</sequence>
<name>A0ABP3QB28_9ACTN</name>
<dbReference type="Gene3D" id="3.40.50.450">
    <property type="match status" value="1"/>
</dbReference>
<dbReference type="InterPro" id="IPR007710">
    <property type="entry name" value="Nucleoside_deoxyribTrfase"/>
</dbReference>
<evidence type="ECO:0000313" key="1">
    <source>
        <dbReference type="EMBL" id="GAA0587370.1"/>
    </source>
</evidence>
<evidence type="ECO:0008006" key="3">
    <source>
        <dbReference type="Google" id="ProtNLM"/>
    </source>
</evidence>
<keyword evidence="2" id="KW-1185">Reference proteome</keyword>
<organism evidence="1 2">
    <name type="scientific">Streptomyces crystallinus</name>
    <dbReference type="NCBI Taxonomy" id="68191"/>
    <lineage>
        <taxon>Bacteria</taxon>
        <taxon>Bacillati</taxon>
        <taxon>Actinomycetota</taxon>
        <taxon>Actinomycetes</taxon>
        <taxon>Kitasatosporales</taxon>
        <taxon>Streptomycetaceae</taxon>
        <taxon>Streptomyces</taxon>
    </lineage>
</organism>
<reference evidence="2" key="1">
    <citation type="journal article" date="2019" name="Int. J. Syst. Evol. Microbiol.">
        <title>The Global Catalogue of Microorganisms (GCM) 10K type strain sequencing project: providing services to taxonomists for standard genome sequencing and annotation.</title>
        <authorList>
            <consortium name="The Broad Institute Genomics Platform"/>
            <consortium name="The Broad Institute Genome Sequencing Center for Infectious Disease"/>
            <person name="Wu L."/>
            <person name="Ma J."/>
        </authorList>
    </citation>
    <scope>NUCLEOTIDE SEQUENCE [LARGE SCALE GENOMIC DNA]</scope>
    <source>
        <strain evidence="2">JCM 5067</strain>
    </source>
</reference>
<dbReference type="Pfam" id="PF05014">
    <property type="entry name" value="Nuc_deoxyrib_tr"/>
    <property type="match status" value="1"/>
</dbReference>
<comment type="caution">
    <text evidence="1">The sequence shown here is derived from an EMBL/GenBank/DDBJ whole genome shotgun (WGS) entry which is preliminary data.</text>
</comment>
<dbReference type="RefSeq" id="WP_344071561.1">
    <property type="nucleotide sequence ID" value="NZ_BAAACA010000009.1"/>
</dbReference>
<evidence type="ECO:0000313" key="2">
    <source>
        <dbReference type="Proteomes" id="UP001500668"/>
    </source>
</evidence>
<accession>A0ABP3QB28</accession>
<gene>
    <name evidence="1" type="ORF">GCM10010394_15570</name>
</gene>
<protein>
    <recommendedName>
        <fullName evidence="3">Nucleoside 2-deoxyribosyltransferase</fullName>
    </recommendedName>
</protein>
<dbReference type="Proteomes" id="UP001500668">
    <property type="component" value="Unassembled WGS sequence"/>
</dbReference>